<comment type="subunit">
    <text evidence="5">Self-interacts. Interacts with FtsZ.</text>
</comment>
<keyword evidence="2 5" id="KW-0132">Cell division</keyword>
<keyword evidence="9" id="KW-1185">Reference proteome</keyword>
<dbReference type="EMBL" id="FOFG01000004">
    <property type="protein sequence ID" value="SEQ40201.1"/>
    <property type="molecule type" value="Genomic_DNA"/>
</dbReference>
<dbReference type="Pfam" id="PF02491">
    <property type="entry name" value="SHS2_FTSA"/>
    <property type="match status" value="1"/>
</dbReference>
<dbReference type="OrthoDB" id="9768127at2"/>
<dbReference type="Proteomes" id="UP000199647">
    <property type="component" value="Unassembled WGS sequence"/>
</dbReference>
<dbReference type="NCBIfam" id="TIGR01174">
    <property type="entry name" value="ftsA"/>
    <property type="match status" value="1"/>
</dbReference>
<evidence type="ECO:0000313" key="9">
    <source>
        <dbReference type="Proteomes" id="UP000199647"/>
    </source>
</evidence>
<proteinExistence type="inferred from homology"/>
<dbReference type="GO" id="GO:0032153">
    <property type="term" value="C:cell division site"/>
    <property type="evidence" value="ECO:0007669"/>
    <property type="project" value="UniProtKB-UniRule"/>
</dbReference>
<accession>A0A1H9FQI3</accession>
<evidence type="ECO:0000256" key="1">
    <source>
        <dbReference type="ARBA" id="ARBA00022475"/>
    </source>
</evidence>
<comment type="subcellular location">
    <subcellularLocation>
        <location evidence="5">Cell membrane</location>
        <topology evidence="5">Peripheral membrane protein</topology>
        <orientation evidence="5">Cytoplasmic side</orientation>
    </subcellularLocation>
    <text evidence="5">Localizes to the Z ring in an FtsZ-dependent manner. Targeted to the membrane through a conserved C-terminal amphipathic helix.</text>
</comment>
<keyword evidence="3 5" id="KW-0472">Membrane</keyword>
<evidence type="ECO:0000313" key="8">
    <source>
        <dbReference type="EMBL" id="SEQ40201.1"/>
    </source>
</evidence>
<dbReference type="Gene3D" id="3.30.420.40">
    <property type="match status" value="1"/>
</dbReference>
<evidence type="ECO:0000256" key="3">
    <source>
        <dbReference type="ARBA" id="ARBA00023136"/>
    </source>
</evidence>
<sequence length="440" mass="46838">MHGTTQHSSVSRGKTLGLKRTQVVSVLDVGSTKVCCLIARLKPQTGEQLRHRTHSVEVLGFGFTRSRGVKSGVVVDLDEAEKAIRIAVDQAERMAQMTISSLVVNVSCGRLKSESFTATVPLAEAAVSQVDIQRVLAAGAAHTVSEGRMVIHSLPVGYSLDGQRGMQDPEGMLGENLGVDMHIVSADDSPLRNLEFAINRCHLEVDTIVAAPYASGLSTLVDDEVELGVACIDMGGGTTTLSVFHGGQFVYSGAIPIGGQHVTLDIARGLSTGLADAERLKARHGSALPSSSDDKEILTIPAVGEDERDYPNTAPRSSLTRIIRPRIEETLEMTRDMLVKSGFADQVGKRVVLTGGASQLTGITEAARRILGRNVRLGRPLGISGLPDAAKGPGYAVAAGLTIYPQVAGIEQFHARANSWLPMESTGYLARVGRWLKESF</sequence>
<dbReference type="PIRSF" id="PIRSF003101">
    <property type="entry name" value="FtsA"/>
    <property type="match status" value="1"/>
</dbReference>
<dbReference type="GO" id="GO:0009898">
    <property type="term" value="C:cytoplasmic side of plasma membrane"/>
    <property type="evidence" value="ECO:0007669"/>
    <property type="project" value="UniProtKB-UniRule"/>
</dbReference>
<comment type="similarity">
    <text evidence="5 6">Belongs to the FtsA/MreB family.</text>
</comment>
<dbReference type="PANTHER" id="PTHR32432:SF4">
    <property type="entry name" value="CELL DIVISION PROTEIN FTSA"/>
    <property type="match status" value="1"/>
</dbReference>
<dbReference type="SMART" id="SM00842">
    <property type="entry name" value="FtsA"/>
    <property type="match status" value="1"/>
</dbReference>
<dbReference type="PANTHER" id="PTHR32432">
    <property type="entry name" value="CELL DIVISION PROTEIN FTSA-RELATED"/>
    <property type="match status" value="1"/>
</dbReference>
<reference evidence="8 9" key="1">
    <citation type="submission" date="2016-10" db="EMBL/GenBank/DDBJ databases">
        <authorList>
            <person name="de Groot N.N."/>
        </authorList>
    </citation>
    <scope>NUCLEOTIDE SEQUENCE [LARGE SCALE GENOMIC DNA]</scope>
    <source>
        <strain evidence="8 9">A52C2</strain>
    </source>
</reference>
<evidence type="ECO:0000256" key="6">
    <source>
        <dbReference type="PIRNR" id="PIRNR003101"/>
    </source>
</evidence>
<dbReference type="SUPFAM" id="SSF53067">
    <property type="entry name" value="Actin-like ATPase domain"/>
    <property type="match status" value="2"/>
</dbReference>
<keyword evidence="4 5" id="KW-0131">Cell cycle</keyword>
<name>A0A1H9FQI3_9HYPH</name>
<comment type="function">
    <text evidence="5 6">Cell division protein that is involved in the assembly of the Z ring. May serve as a membrane anchor for the Z ring.</text>
</comment>
<protein>
    <recommendedName>
        <fullName evidence="5 6">Cell division protein FtsA</fullName>
    </recommendedName>
</protein>
<organism evidence="8 9">
    <name type="scientific">Faunimonas pinastri</name>
    <dbReference type="NCBI Taxonomy" id="1855383"/>
    <lineage>
        <taxon>Bacteria</taxon>
        <taxon>Pseudomonadati</taxon>
        <taxon>Pseudomonadota</taxon>
        <taxon>Alphaproteobacteria</taxon>
        <taxon>Hyphomicrobiales</taxon>
        <taxon>Afifellaceae</taxon>
        <taxon>Faunimonas</taxon>
    </lineage>
</organism>
<feature type="domain" description="SHS2" evidence="7">
    <location>
        <begin position="24"/>
        <end position="219"/>
    </location>
</feature>
<keyword evidence="1 5" id="KW-1003">Cell membrane</keyword>
<dbReference type="InterPro" id="IPR043129">
    <property type="entry name" value="ATPase_NBD"/>
</dbReference>
<dbReference type="AlphaFoldDB" id="A0A1H9FQI3"/>
<evidence type="ECO:0000256" key="5">
    <source>
        <dbReference type="HAMAP-Rule" id="MF_02033"/>
    </source>
</evidence>
<gene>
    <name evidence="5" type="primary">ftsA</name>
    <name evidence="8" type="ORF">SAMN05216548_104184</name>
</gene>
<dbReference type="GO" id="GO:0043093">
    <property type="term" value="P:FtsZ-dependent cytokinesis"/>
    <property type="evidence" value="ECO:0007669"/>
    <property type="project" value="UniProtKB-UniRule"/>
</dbReference>
<dbReference type="RefSeq" id="WP_092496049.1">
    <property type="nucleotide sequence ID" value="NZ_FOFG01000004.1"/>
</dbReference>
<dbReference type="InterPro" id="IPR050696">
    <property type="entry name" value="FtsA/MreB"/>
</dbReference>
<evidence type="ECO:0000259" key="7">
    <source>
        <dbReference type="SMART" id="SM00842"/>
    </source>
</evidence>
<evidence type="ECO:0000256" key="4">
    <source>
        <dbReference type="ARBA" id="ARBA00023306"/>
    </source>
</evidence>
<dbReference type="STRING" id="1855383.SAMN05216548_104184"/>
<evidence type="ECO:0000256" key="2">
    <source>
        <dbReference type="ARBA" id="ARBA00022618"/>
    </source>
</evidence>
<dbReference type="CDD" id="cd24048">
    <property type="entry name" value="ASKHA_NBD_FtsA"/>
    <property type="match status" value="1"/>
</dbReference>
<dbReference type="InterPro" id="IPR020823">
    <property type="entry name" value="Cell_div_FtsA"/>
</dbReference>
<dbReference type="Pfam" id="PF14450">
    <property type="entry name" value="FtsA"/>
    <property type="match status" value="1"/>
</dbReference>
<dbReference type="HAMAP" id="MF_02033">
    <property type="entry name" value="FtsA"/>
    <property type="match status" value="1"/>
</dbReference>
<dbReference type="InterPro" id="IPR003494">
    <property type="entry name" value="SHS2_FtsA"/>
</dbReference>